<feature type="signal peptide" evidence="1">
    <location>
        <begin position="1"/>
        <end position="18"/>
    </location>
</feature>
<organism evidence="2 3">
    <name type="scientific">Heterostelium pallidum (strain ATCC 26659 / Pp 5 / PN500)</name>
    <name type="common">Cellular slime mold</name>
    <name type="synonym">Polysphondylium pallidum</name>
    <dbReference type="NCBI Taxonomy" id="670386"/>
    <lineage>
        <taxon>Eukaryota</taxon>
        <taxon>Amoebozoa</taxon>
        <taxon>Evosea</taxon>
        <taxon>Eumycetozoa</taxon>
        <taxon>Dictyostelia</taxon>
        <taxon>Acytosteliales</taxon>
        <taxon>Acytosteliaceae</taxon>
        <taxon>Heterostelium</taxon>
    </lineage>
</organism>
<protein>
    <submittedName>
        <fullName evidence="2">Uncharacterized protein</fullName>
    </submittedName>
</protein>
<gene>
    <name evidence="2" type="ORF">PPL_10260</name>
</gene>
<dbReference type="GeneID" id="31365731"/>
<dbReference type="EMBL" id="ADBJ01000047">
    <property type="protein sequence ID" value="EFA76492.1"/>
    <property type="molecule type" value="Genomic_DNA"/>
</dbReference>
<keyword evidence="1" id="KW-0732">Signal</keyword>
<comment type="caution">
    <text evidence="2">The sequence shown here is derived from an EMBL/GenBank/DDBJ whole genome shotgun (WGS) entry which is preliminary data.</text>
</comment>
<sequence>MWYLILELDLIFVRLAKYQFINKAHCEIDNFQFLNISLSIVNTSVPKTKQKNYIFQLLLLPSQLFPRHQRNTSTLIKSFELFIHHYNNHHQYLYYHNNCFRNNLINFTFIQPYTNIKTSSKHLNNIEPILILVLSIPPKASYLLSSSYYSLS</sequence>
<dbReference type="RefSeq" id="XP_020428624.1">
    <property type="nucleotide sequence ID" value="XM_020581039.1"/>
</dbReference>
<dbReference type="Proteomes" id="UP000001396">
    <property type="component" value="Unassembled WGS sequence"/>
</dbReference>
<reference evidence="2 3" key="1">
    <citation type="journal article" date="2011" name="Genome Res.">
        <title>Phylogeny-wide analysis of social amoeba genomes highlights ancient origins for complex intercellular communication.</title>
        <authorList>
            <person name="Heidel A.J."/>
            <person name="Lawal H.M."/>
            <person name="Felder M."/>
            <person name="Schilde C."/>
            <person name="Helps N.R."/>
            <person name="Tunggal B."/>
            <person name="Rivero F."/>
            <person name="John U."/>
            <person name="Schleicher M."/>
            <person name="Eichinger L."/>
            <person name="Platzer M."/>
            <person name="Noegel A.A."/>
            <person name="Schaap P."/>
            <person name="Gloeckner G."/>
        </authorList>
    </citation>
    <scope>NUCLEOTIDE SEQUENCE [LARGE SCALE GENOMIC DNA]</scope>
    <source>
        <strain evidence="3">ATCC 26659 / Pp 5 / PN500</strain>
    </source>
</reference>
<evidence type="ECO:0000256" key="1">
    <source>
        <dbReference type="SAM" id="SignalP"/>
    </source>
</evidence>
<keyword evidence="3" id="KW-1185">Reference proteome</keyword>
<feature type="chain" id="PRO_5003042435" evidence="1">
    <location>
        <begin position="19"/>
        <end position="152"/>
    </location>
</feature>
<proteinExistence type="predicted"/>
<dbReference type="AlphaFoldDB" id="D3BQS2"/>
<evidence type="ECO:0000313" key="3">
    <source>
        <dbReference type="Proteomes" id="UP000001396"/>
    </source>
</evidence>
<name>D3BQS2_HETP5</name>
<dbReference type="InParanoid" id="D3BQS2"/>
<evidence type="ECO:0000313" key="2">
    <source>
        <dbReference type="EMBL" id="EFA76492.1"/>
    </source>
</evidence>
<accession>D3BQS2</accession>